<keyword evidence="3" id="KW-1185">Reference proteome</keyword>
<feature type="region of interest" description="Disordered" evidence="1">
    <location>
        <begin position="297"/>
        <end position="347"/>
    </location>
</feature>
<evidence type="ECO:0000313" key="2">
    <source>
        <dbReference type="EMBL" id="EOB02829.1"/>
    </source>
</evidence>
<dbReference type="Proteomes" id="UP000296049">
    <property type="component" value="Unassembled WGS sequence"/>
</dbReference>
<dbReference type="EMBL" id="KB742929">
    <property type="protein sequence ID" value="EOB02829.1"/>
    <property type="molecule type" value="Genomic_DNA"/>
</dbReference>
<reference evidence="3" key="1">
    <citation type="journal article" date="2013" name="Nat. Genet.">
        <title>The duck genome and transcriptome provide insight into an avian influenza virus reservoir species.</title>
        <authorList>
            <person name="Huang Y."/>
            <person name="Li Y."/>
            <person name="Burt D.W."/>
            <person name="Chen H."/>
            <person name="Zhang Y."/>
            <person name="Qian W."/>
            <person name="Kim H."/>
            <person name="Gan S."/>
            <person name="Zhao Y."/>
            <person name="Li J."/>
            <person name="Yi K."/>
            <person name="Feng H."/>
            <person name="Zhu P."/>
            <person name="Li B."/>
            <person name="Liu Q."/>
            <person name="Fairley S."/>
            <person name="Magor K.E."/>
            <person name="Du Z."/>
            <person name="Hu X."/>
            <person name="Goodman L."/>
            <person name="Tafer H."/>
            <person name="Vignal A."/>
            <person name="Lee T."/>
            <person name="Kim K.W."/>
            <person name="Sheng Z."/>
            <person name="An Y."/>
            <person name="Searle S."/>
            <person name="Herrero J."/>
            <person name="Groenen M.A."/>
            <person name="Crooijmans R.P."/>
            <person name="Faraut T."/>
            <person name="Cai Q."/>
            <person name="Webster R.G."/>
            <person name="Aldridge J.R."/>
            <person name="Warren W.C."/>
            <person name="Bartschat S."/>
            <person name="Kehr S."/>
            <person name="Marz M."/>
            <person name="Stadler P.F."/>
            <person name="Smith J."/>
            <person name="Kraus R.H."/>
            <person name="Zhao Y."/>
            <person name="Ren L."/>
            <person name="Fei J."/>
            <person name="Morisson M."/>
            <person name="Kaiser P."/>
            <person name="Griffin D.K."/>
            <person name="Rao M."/>
            <person name="Pitel F."/>
            <person name="Wang J."/>
            <person name="Li N."/>
        </authorList>
    </citation>
    <scope>NUCLEOTIDE SEQUENCE [LARGE SCALE GENOMIC DNA]</scope>
</reference>
<dbReference type="AlphaFoldDB" id="R0LAZ8"/>
<sequence length="367" mass="38999">MPPKASGEAKTLLVLASICMELFQGLFLLLLETTDIVPATKASLHAEKWNGGRSGQEGASPGQVEADFSGQEGASRHSLATQGWFGLIMLPDTAEATEDTRAFAWEPGGGRLCRNLDLHEQIKVQFKGIIQIGVGQAGALQSGSHSSPLQLLSADSCKLHTGNVKKLDNYQQLAGEFQPYMGCNKKTNQLENKKYDSDGPYRALLEAGLQWSSPNPGMCMWDEAACSHPFVSPEEGQQQQGKQTRSPPATHFLDPASDQEPGFTVLTRSSSRALLPRCCQLGSPEFARLLAGLAGKADPGAANPAVRGVRPGTAAHEETQPRSPHEIYTDMGGGELGGRALAPGKGFDFSNDGTELLRAAQGASEGT</sequence>
<protein>
    <submittedName>
        <fullName evidence="2">Uncharacterized protein</fullName>
    </submittedName>
</protein>
<name>R0LAZ8_ANAPL</name>
<evidence type="ECO:0000256" key="1">
    <source>
        <dbReference type="SAM" id="MobiDB-lite"/>
    </source>
</evidence>
<organism evidence="2 3">
    <name type="scientific">Anas platyrhynchos</name>
    <name type="common">Mallard</name>
    <name type="synonym">Anas boschas</name>
    <dbReference type="NCBI Taxonomy" id="8839"/>
    <lineage>
        <taxon>Eukaryota</taxon>
        <taxon>Metazoa</taxon>
        <taxon>Chordata</taxon>
        <taxon>Craniata</taxon>
        <taxon>Vertebrata</taxon>
        <taxon>Euteleostomi</taxon>
        <taxon>Archelosauria</taxon>
        <taxon>Archosauria</taxon>
        <taxon>Dinosauria</taxon>
        <taxon>Saurischia</taxon>
        <taxon>Theropoda</taxon>
        <taxon>Coelurosauria</taxon>
        <taxon>Aves</taxon>
        <taxon>Neognathae</taxon>
        <taxon>Galloanserae</taxon>
        <taxon>Anseriformes</taxon>
        <taxon>Anatidae</taxon>
        <taxon>Anatinae</taxon>
        <taxon>Anas</taxon>
    </lineage>
</organism>
<evidence type="ECO:0000313" key="3">
    <source>
        <dbReference type="Proteomes" id="UP000296049"/>
    </source>
</evidence>
<proteinExistence type="predicted"/>
<gene>
    <name evidence="2" type="ORF">Anapl_00930</name>
</gene>
<accession>R0LAZ8</accession>
<feature type="compositionally biased region" description="Polar residues" evidence="1">
    <location>
        <begin position="235"/>
        <end position="247"/>
    </location>
</feature>
<feature type="compositionally biased region" description="Basic and acidic residues" evidence="1">
    <location>
        <begin position="315"/>
        <end position="328"/>
    </location>
</feature>
<feature type="region of interest" description="Disordered" evidence="1">
    <location>
        <begin position="49"/>
        <end position="72"/>
    </location>
</feature>
<feature type="region of interest" description="Disordered" evidence="1">
    <location>
        <begin position="231"/>
        <end position="261"/>
    </location>
</feature>